<dbReference type="InterPro" id="IPR036864">
    <property type="entry name" value="Zn2-C6_fun-type_DNA-bd_sf"/>
</dbReference>
<dbReference type="SUPFAM" id="SSF57701">
    <property type="entry name" value="Zn2/Cys6 DNA-binding domain"/>
    <property type="match status" value="1"/>
</dbReference>
<keyword evidence="4" id="KW-0472">Membrane</keyword>
<keyword evidence="4" id="KW-1133">Transmembrane helix</keyword>
<dbReference type="PANTHER" id="PTHR46910">
    <property type="entry name" value="TRANSCRIPTION FACTOR PDR1"/>
    <property type="match status" value="1"/>
</dbReference>
<dbReference type="PANTHER" id="PTHR46910:SF1">
    <property type="entry name" value="MISCELLANEOUS ZN(II)2CYS6 TRANSCRIPTION FACTOR (EUROFUNG)-RELATED"/>
    <property type="match status" value="1"/>
</dbReference>
<dbReference type="GO" id="GO:0006351">
    <property type="term" value="P:DNA-templated transcription"/>
    <property type="evidence" value="ECO:0007669"/>
    <property type="project" value="InterPro"/>
</dbReference>
<dbReference type="GO" id="GO:0008270">
    <property type="term" value="F:zinc ion binding"/>
    <property type="evidence" value="ECO:0007669"/>
    <property type="project" value="InterPro"/>
</dbReference>
<dbReference type="SMART" id="SM00066">
    <property type="entry name" value="GAL4"/>
    <property type="match status" value="1"/>
</dbReference>
<name>W3WH67_PESFW</name>
<gene>
    <name evidence="6" type="ORF">PFICI_14855</name>
</gene>
<dbReference type="GO" id="GO:0000981">
    <property type="term" value="F:DNA-binding transcription factor activity, RNA polymerase II-specific"/>
    <property type="evidence" value="ECO:0007669"/>
    <property type="project" value="InterPro"/>
</dbReference>
<reference evidence="7" key="1">
    <citation type="journal article" date="2015" name="BMC Genomics">
        <title>Genomic and transcriptomic analysis of the endophytic fungus Pestalotiopsis fici reveals its lifestyle and high potential for synthesis of natural products.</title>
        <authorList>
            <person name="Wang X."/>
            <person name="Zhang X."/>
            <person name="Liu L."/>
            <person name="Xiang M."/>
            <person name="Wang W."/>
            <person name="Sun X."/>
            <person name="Che Y."/>
            <person name="Guo L."/>
            <person name="Liu G."/>
            <person name="Guo L."/>
            <person name="Wang C."/>
            <person name="Yin W.B."/>
            <person name="Stadler M."/>
            <person name="Zhang X."/>
            <person name="Liu X."/>
        </authorList>
    </citation>
    <scope>NUCLEOTIDE SEQUENCE [LARGE SCALE GENOMIC DNA]</scope>
    <source>
        <strain evidence="7">W106-1 / CGMCC3.15140</strain>
    </source>
</reference>
<dbReference type="Pfam" id="PF00172">
    <property type="entry name" value="Zn_clus"/>
    <property type="match status" value="1"/>
</dbReference>
<feature type="transmembrane region" description="Helical" evidence="4">
    <location>
        <begin position="576"/>
        <end position="595"/>
    </location>
</feature>
<dbReference type="CDD" id="cd12148">
    <property type="entry name" value="fungal_TF_MHR"/>
    <property type="match status" value="1"/>
</dbReference>
<dbReference type="HOGENOM" id="CLU_010508_0_0_1"/>
<dbReference type="Proteomes" id="UP000030651">
    <property type="component" value="Unassembled WGS sequence"/>
</dbReference>
<dbReference type="GeneID" id="19279868"/>
<evidence type="ECO:0000259" key="5">
    <source>
        <dbReference type="PROSITE" id="PS50048"/>
    </source>
</evidence>
<dbReference type="InterPro" id="IPR001138">
    <property type="entry name" value="Zn2Cys6_DnaBD"/>
</dbReference>
<dbReference type="CDD" id="cd00067">
    <property type="entry name" value="GAL4"/>
    <property type="match status" value="1"/>
</dbReference>
<dbReference type="PROSITE" id="PS00463">
    <property type="entry name" value="ZN2_CY6_FUNGAL_1"/>
    <property type="match status" value="1"/>
</dbReference>
<keyword evidence="2" id="KW-0539">Nucleus</keyword>
<accession>W3WH67</accession>
<keyword evidence="1" id="KW-0479">Metal-binding</keyword>
<dbReference type="OMA" id="IGMDDHE"/>
<feature type="compositionally biased region" description="Polar residues" evidence="3">
    <location>
        <begin position="108"/>
        <end position="120"/>
    </location>
</feature>
<dbReference type="GO" id="GO:0003677">
    <property type="term" value="F:DNA binding"/>
    <property type="evidence" value="ECO:0007669"/>
    <property type="project" value="InterPro"/>
</dbReference>
<evidence type="ECO:0000313" key="7">
    <source>
        <dbReference type="Proteomes" id="UP000030651"/>
    </source>
</evidence>
<dbReference type="OrthoDB" id="424974at2759"/>
<dbReference type="EMBL" id="KI912122">
    <property type="protein sequence ID" value="ETS73250.1"/>
    <property type="molecule type" value="Genomic_DNA"/>
</dbReference>
<dbReference type="InParanoid" id="W3WH67"/>
<dbReference type="InterPro" id="IPR007219">
    <property type="entry name" value="XnlR_reg_dom"/>
</dbReference>
<feature type="domain" description="Zn(2)-C6 fungal-type" evidence="5">
    <location>
        <begin position="29"/>
        <end position="59"/>
    </location>
</feature>
<dbReference type="InterPro" id="IPR050987">
    <property type="entry name" value="AtrR-like"/>
</dbReference>
<dbReference type="STRING" id="1229662.W3WH67"/>
<dbReference type="PROSITE" id="PS50048">
    <property type="entry name" value="ZN2_CY6_FUNGAL_2"/>
    <property type="match status" value="1"/>
</dbReference>
<protein>
    <recommendedName>
        <fullName evidence="5">Zn(2)-C6 fungal-type domain-containing protein</fullName>
    </recommendedName>
</protein>
<evidence type="ECO:0000256" key="3">
    <source>
        <dbReference type="SAM" id="MobiDB-lite"/>
    </source>
</evidence>
<proteinExistence type="predicted"/>
<evidence type="ECO:0000256" key="1">
    <source>
        <dbReference type="ARBA" id="ARBA00022723"/>
    </source>
</evidence>
<dbReference type="KEGG" id="pfy:PFICI_14855"/>
<organism evidence="6 7">
    <name type="scientific">Pestalotiopsis fici (strain W106-1 / CGMCC3.15140)</name>
    <dbReference type="NCBI Taxonomy" id="1229662"/>
    <lineage>
        <taxon>Eukaryota</taxon>
        <taxon>Fungi</taxon>
        <taxon>Dikarya</taxon>
        <taxon>Ascomycota</taxon>
        <taxon>Pezizomycotina</taxon>
        <taxon>Sordariomycetes</taxon>
        <taxon>Xylariomycetidae</taxon>
        <taxon>Amphisphaeriales</taxon>
        <taxon>Sporocadaceae</taxon>
        <taxon>Pestalotiopsis</taxon>
    </lineage>
</organism>
<dbReference type="eggNOG" id="ENOG502SH59">
    <property type="taxonomic scope" value="Eukaryota"/>
</dbReference>
<keyword evidence="4" id="KW-0812">Transmembrane</keyword>
<evidence type="ECO:0000313" key="6">
    <source>
        <dbReference type="EMBL" id="ETS73250.1"/>
    </source>
</evidence>
<dbReference type="Pfam" id="PF04082">
    <property type="entry name" value="Fungal_trans"/>
    <property type="match status" value="1"/>
</dbReference>
<feature type="region of interest" description="Disordered" evidence="3">
    <location>
        <begin position="79"/>
        <end position="132"/>
    </location>
</feature>
<evidence type="ECO:0000256" key="2">
    <source>
        <dbReference type="ARBA" id="ARBA00023242"/>
    </source>
</evidence>
<dbReference type="AlphaFoldDB" id="W3WH67"/>
<evidence type="ECO:0000256" key="4">
    <source>
        <dbReference type="SAM" id="Phobius"/>
    </source>
</evidence>
<dbReference type="RefSeq" id="XP_007841627.1">
    <property type="nucleotide sequence ID" value="XM_007843436.1"/>
</dbReference>
<dbReference type="SMART" id="SM00906">
    <property type="entry name" value="Fungal_trans"/>
    <property type="match status" value="1"/>
</dbReference>
<dbReference type="Gene3D" id="4.10.240.10">
    <property type="entry name" value="Zn(2)-C6 fungal-type DNA-binding domain"/>
    <property type="match status" value="1"/>
</dbReference>
<sequence length="719" mass="79433">MPDTPPYSPTASNAPGDGYRRKRIRLSLACNQCRKRKVRCDTTLPKCRNCILRNEHCETTDPRNPGKGPSLRTLAVKDGQDQSLHLETGRLEPNNTVVRTSPGAGTPPESSGNSDLSPRSQGMGVASRGKGPSWLERAYQENTASHENRQIPVSTPDLVVNTDETAHRVKYLGGSSVQCLCRFVDIHLAHKGLEPASSRFKHGMSQSEEIALALFPSLPDLPPPEELNSYLDCFFDRVWPLFPIVDRNVLQSDLDHLWDPRMAQLGPLSSRVSPSQVPSLVIIYAIISIGADEMNTRTSETSTRYLAAAYSLYAHLVATPYIASVQALTLMALALRGQVKDGQAWHLIGQAVRIAHSIGLHKPAIRRNHDGSGNGVTGDENTHPSLFGRIWWSLYSLEKLTQLESGRPSIIDDRDEDQAPSTCLPMSGSQSDYFTAWVSLARIMGQISEFIYSKRPASSLDLFTKLATLDTALVEWDRSLSDNLKLGQNVGAIREEVNSQQHLASFLSLQFYYAHITLLRPAVIFPHSSYRTELSRHVAVLPSYSRIVNGAAICASAARATVTQMLNLADQGVRSVILGATPLYLAAVVLALSILRQPARRLARADLELLNLATEQVEDYFSRWIPNKEFIRGCSLLREQVSVAFHQFSAEPRLGATQKARDSSTVPMDRPDDADAAISNTVQAQPDDWPEELFEGLQFDELWDIMGSDFLMGNGQISI</sequence>
<keyword evidence="7" id="KW-1185">Reference proteome</keyword>